<dbReference type="InterPro" id="IPR000477">
    <property type="entry name" value="RT_dom"/>
</dbReference>
<dbReference type="Proteomes" id="UP000482295">
    <property type="component" value="Unassembled WGS sequence"/>
</dbReference>
<keyword evidence="4" id="KW-1185">Reference proteome</keyword>
<evidence type="ECO:0000313" key="4">
    <source>
        <dbReference type="Proteomes" id="UP000482295"/>
    </source>
</evidence>
<feature type="domain" description="Reverse transcriptase" evidence="2">
    <location>
        <begin position="1"/>
        <end position="365"/>
    </location>
</feature>
<protein>
    <submittedName>
        <fullName evidence="3">RNA-directed DNA polymerase</fullName>
    </submittedName>
</protein>
<dbReference type="PROSITE" id="PS50878">
    <property type="entry name" value="RT_POL"/>
    <property type="match status" value="1"/>
</dbReference>
<sequence length="463" mass="54761">MVGGSEQHEQWLQPELQLGQREPAEQQHSYLWVRGSGCLRIYRLACGRVDEKVSYHHLLSSITPQSMNLLNDIFAAYYDARRNKRNTESQMKFEMNLEHNLMQLYDELRLRSYRPSPCICFITFDPVQREIFASSFKDRVVHHLLFNYIAPLFETTFIHDSYSCRVGKGTLMGVERFEHHLRSCTQNYTRSAYVLKLDIQGYFMSIPKRELRELLRKEMDKKPQWNKMIDRGLVDFLIDCILLRDPTSDVRIVGGEEDWEGLPPSKSLFRSTKGTGLPIGDLTSQLFSNIYLNQLDQFAKRQLHLKHYGRYVDDFYVIDTDHRKLARLIGLFRDYLHDELHLTLHPKKISLQHCSKGMTFLGAYVMPYRRYPRWRTIRKFRFRMGQIEQLCSREKALNRRQVLFLRSVINSYCGYLGHFKSFLLRKVAVDRHAFYRYFFFFGGFYVAGLKSVGVVMDEVVSIL</sequence>
<comment type="similarity">
    <text evidence="1">Belongs to the bacterial reverse transcriptase family.</text>
</comment>
<evidence type="ECO:0000256" key="1">
    <source>
        <dbReference type="ARBA" id="ARBA00034120"/>
    </source>
</evidence>
<proteinExistence type="inferred from homology"/>
<keyword evidence="3" id="KW-0548">Nucleotidyltransferase</keyword>
<keyword evidence="3" id="KW-0808">Transferase</keyword>
<dbReference type="PANTHER" id="PTHR34047:SF8">
    <property type="entry name" value="PROTEIN YKFC"/>
    <property type="match status" value="1"/>
</dbReference>
<gene>
    <name evidence="3" type="ORF">F0475_04225</name>
</gene>
<keyword evidence="3" id="KW-0695">RNA-directed DNA polymerase</keyword>
<organism evidence="3 4">
    <name type="scientific">Prevotella vespertina</name>
    <dbReference type="NCBI Taxonomy" id="2608404"/>
    <lineage>
        <taxon>Bacteria</taxon>
        <taxon>Pseudomonadati</taxon>
        <taxon>Bacteroidota</taxon>
        <taxon>Bacteroidia</taxon>
        <taxon>Bacteroidales</taxon>
        <taxon>Prevotellaceae</taxon>
        <taxon>Prevotella</taxon>
    </lineage>
</organism>
<dbReference type="InterPro" id="IPR051083">
    <property type="entry name" value="GrpII_Intron_Splice-Mob/Def"/>
</dbReference>
<dbReference type="AlphaFoldDB" id="A0A7C9HDM2"/>
<comment type="caution">
    <text evidence="3">The sequence shown here is derived from an EMBL/GenBank/DDBJ whole genome shotgun (WGS) entry which is preliminary data.</text>
</comment>
<accession>A0A7C9HDM2</accession>
<evidence type="ECO:0000313" key="3">
    <source>
        <dbReference type="EMBL" id="MUL27525.1"/>
    </source>
</evidence>
<dbReference type="GO" id="GO:0003964">
    <property type="term" value="F:RNA-directed DNA polymerase activity"/>
    <property type="evidence" value="ECO:0007669"/>
    <property type="project" value="UniProtKB-KW"/>
</dbReference>
<dbReference type="SUPFAM" id="SSF56672">
    <property type="entry name" value="DNA/RNA polymerases"/>
    <property type="match status" value="1"/>
</dbReference>
<reference evidence="3 4" key="1">
    <citation type="submission" date="2019-09" db="EMBL/GenBank/DDBJ databases">
        <title>Prevotella A2879 sp. nov., isolated from an abscess of a patient.</title>
        <authorList>
            <person name="Buhl M."/>
            <person name="Oberhettinger P."/>
        </authorList>
    </citation>
    <scope>NUCLEOTIDE SEQUENCE [LARGE SCALE GENOMIC DNA]</scope>
    <source>
        <strain evidence="3 4">A2879</strain>
    </source>
</reference>
<dbReference type="PANTHER" id="PTHR34047">
    <property type="entry name" value="NUCLEAR INTRON MATURASE 1, MITOCHONDRIAL-RELATED"/>
    <property type="match status" value="1"/>
</dbReference>
<name>A0A7C9HDM2_9BACT</name>
<evidence type="ECO:0000259" key="2">
    <source>
        <dbReference type="PROSITE" id="PS50878"/>
    </source>
</evidence>
<dbReference type="EMBL" id="VVIQ01000003">
    <property type="protein sequence ID" value="MUL27525.1"/>
    <property type="molecule type" value="Genomic_DNA"/>
</dbReference>
<dbReference type="InterPro" id="IPR043502">
    <property type="entry name" value="DNA/RNA_pol_sf"/>
</dbReference>
<dbReference type="Pfam" id="PF00078">
    <property type="entry name" value="RVT_1"/>
    <property type="match status" value="1"/>
</dbReference>